<protein>
    <submittedName>
        <fullName evidence="2">Uncharacterized protein</fullName>
    </submittedName>
</protein>
<dbReference type="EMBL" id="JBJUIK010000005">
    <property type="protein sequence ID" value="KAL3526587.1"/>
    <property type="molecule type" value="Genomic_DNA"/>
</dbReference>
<feature type="compositionally biased region" description="Basic and acidic residues" evidence="1">
    <location>
        <begin position="386"/>
        <end position="402"/>
    </location>
</feature>
<feature type="region of interest" description="Disordered" evidence="1">
    <location>
        <begin position="377"/>
        <end position="416"/>
    </location>
</feature>
<evidence type="ECO:0000313" key="3">
    <source>
        <dbReference type="Proteomes" id="UP001630127"/>
    </source>
</evidence>
<evidence type="ECO:0000313" key="2">
    <source>
        <dbReference type="EMBL" id="KAL3526587.1"/>
    </source>
</evidence>
<feature type="region of interest" description="Disordered" evidence="1">
    <location>
        <begin position="441"/>
        <end position="470"/>
    </location>
</feature>
<dbReference type="Proteomes" id="UP001630127">
    <property type="component" value="Unassembled WGS sequence"/>
</dbReference>
<feature type="compositionally biased region" description="Polar residues" evidence="1">
    <location>
        <begin position="403"/>
        <end position="416"/>
    </location>
</feature>
<sequence>MLQRQILFKQLQEMQHQQQLQELSDARQQNCVNQPSYLNKQTSVGLHPPLINGMPVDDASQMFMVANTQLMQLGTSPTIQGIPNGLVFPQAQNETICSNGVRLQQFDASLYGMPIASSGNNMNPYSCIQGASHDSSNMLNRGNNSQLEIPVMQPSTVSNSFANQQFNAPPHEACNSDGNFVPKNVYEDNNMFRQHAMQALYDGDLPANFQQPHSLQRNTAANHFVMRQEQAGWPELSAGKTSNVRPSQCATSLDPLEEKILFNTDDNSWESSLGRQSNGGLSGFASTGEHVDFMGTFSLNQSGSWSALMQSAVAEAPSSDTGQQEEWSRLTFQKPELSSDYQHYIGDGKESSWVNSNLKSICSPTSKPEVLFQSSSTNYSFPTSQESDHHVVRQKEGRHSSHESVQQSPKNASKWFDSNLQPKQTVEGCQLVQTSHPLQNACHNQQSDSSKNDGRQPSISPYTVSSQSSNILTGHELKANEWLHESGPQPMVGDRQRPPDQVGYNAFSKGFSLRLSASQQMPKSYYSLGSSVLANTSVPNASVPLYQNNQLKDQHHTVTPVANQSPHATLPAITGTFRGQECPTLETLPITQTLSISGVPQQIELLKGPPNMSQDVHHLSGANAITSDSVITTKHHLAFDTVDQRDNTPNTARRDLDAFGSSPTSHVLQQNFPLLHQQLNANTRQQLFYGLKSGVTNLAQGDPNAKSQLKSISSWDIKSMTYSSEAGGNQPGTHSSKAFTQDMGMLKFGEYDTHSHSKEQSQINAQMVPSWNGTMMNGQMLPVYDLMCQKEAVRQFSDGKSFENFQVISSNGQVNSSNASHLSSILPNSATKIVANQLLSPFLMPSDPTERNLAVLRSKKRKVSAFYLLPWHKEVTQTPQKLQKVSSAAESEWTIASNRLSERVDNGAEMMEDALPMSRAKIRLVLTTQLMQQVFRPAPAAILSADAWSNSESMVYFVARLALGDACCMTSDFQKTFLTNDMSSKNLGTSDGVGRLDLPEAVQNFIDQAQRLENDLLRLDKTASIVDIKVDSQELERFSVINRFAKFHSRGHLISVNASSTSGANPAVLKASPQRYVVAHPMPKVVPEGINCISL</sequence>
<dbReference type="PANTHER" id="PTHR31267">
    <property type="entry name" value="DENTIN SIALOPHOSPHOPROTEIN-LIKE PROTEIN"/>
    <property type="match status" value="1"/>
</dbReference>
<evidence type="ECO:0000256" key="1">
    <source>
        <dbReference type="SAM" id="MobiDB-lite"/>
    </source>
</evidence>
<name>A0ABD3A4C0_9GENT</name>
<reference evidence="2 3" key="1">
    <citation type="submission" date="2024-11" db="EMBL/GenBank/DDBJ databases">
        <title>A near-complete genome assembly of Cinchona calisaya.</title>
        <authorList>
            <person name="Lian D.C."/>
            <person name="Zhao X.W."/>
            <person name="Wei L."/>
        </authorList>
    </citation>
    <scope>NUCLEOTIDE SEQUENCE [LARGE SCALE GENOMIC DNA]</scope>
    <source>
        <tissue evidence="2">Nenye</tissue>
    </source>
</reference>
<comment type="caution">
    <text evidence="2">The sequence shown here is derived from an EMBL/GenBank/DDBJ whole genome shotgun (WGS) entry which is preliminary data.</text>
</comment>
<keyword evidence="3" id="KW-1185">Reference proteome</keyword>
<organism evidence="2 3">
    <name type="scientific">Cinchona calisaya</name>
    <dbReference type="NCBI Taxonomy" id="153742"/>
    <lineage>
        <taxon>Eukaryota</taxon>
        <taxon>Viridiplantae</taxon>
        <taxon>Streptophyta</taxon>
        <taxon>Embryophyta</taxon>
        <taxon>Tracheophyta</taxon>
        <taxon>Spermatophyta</taxon>
        <taxon>Magnoliopsida</taxon>
        <taxon>eudicotyledons</taxon>
        <taxon>Gunneridae</taxon>
        <taxon>Pentapetalae</taxon>
        <taxon>asterids</taxon>
        <taxon>lamiids</taxon>
        <taxon>Gentianales</taxon>
        <taxon>Rubiaceae</taxon>
        <taxon>Cinchonoideae</taxon>
        <taxon>Cinchoneae</taxon>
        <taxon>Cinchona</taxon>
    </lineage>
</organism>
<gene>
    <name evidence="2" type="ORF">ACH5RR_011243</name>
</gene>
<dbReference type="PANTHER" id="PTHR31267:SF2">
    <property type="entry name" value="EXPRESSED PROTEIN"/>
    <property type="match status" value="1"/>
</dbReference>
<dbReference type="AlphaFoldDB" id="A0ABD3A4C0"/>
<accession>A0ABD3A4C0</accession>
<proteinExistence type="predicted"/>